<dbReference type="AlphaFoldDB" id="A0A6S6UGY7"/>
<accession>A0A6S6UGY7</accession>
<feature type="transmembrane region" description="Helical" evidence="1">
    <location>
        <begin position="129"/>
        <end position="146"/>
    </location>
</feature>
<sequence>MTNILKFFFGIVLAQVATYALFVLSPTDSLSSVSGMLRFVVPLLFIALALAFWFASIASHHSKNSFVKERETLRKETQRDKERIIKEAQRNITVESTKTHAKANFKVGAAFAGALGVGALFVFAQMVTAGLLALAATGGAMGGYYIRSKKAQKENLLSIDAPRDALEDVEVIEHKS</sequence>
<reference evidence="2" key="1">
    <citation type="submission" date="2020-01" db="EMBL/GenBank/DDBJ databases">
        <authorList>
            <person name="Meier V. D."/>
            <person name="Meier V D."/>
        </authorList>
    </citation>
    <scope>NUCLEOTIDE SEQUENCE</scope>
    <source>
        <strain evidence="2">HLG_WM_MAG_01</strain>
    </source>
</reference>
<keyword evidence="1" id="KW-0812">Transmembrane</keyword>
<feature type="transmembrane region" description="Helical" evidence="1">
    <location>
        <begin position="105"/>
        <end position="123"/>
    </location>
</feature>
<evidence type="ECO:0000256" key="1">
    <source>
        <dbReference type="SAM" id="Phobius"/>
    </source>
</evidence>
<gene>
    <name evidence="2" type="ORF">HELGO_WM1575</name>
</gene>
<organism evidence="2">
    <name type="scientific">uncultured Sulfurovum sp</name>
    <dbReference type="NCBI Taxonomy" id="269237"/>
    <lineage>
        <taxon>Bacteria</taxon>
        <taxon>Pseudomonadati</taxon>
        <taxon>Campylobacterota</taxon>
        <taxon>Epsilonproteobacteria</taxon>
        <taxon>Campylobacterales</taxon>
        <taxon>Sulfurovaceae</taxon>
        <taxon>Sulfurovum</taxon>
        <taxon>environmental samples</taxon>
    </lineage>
</organism>
<proteinExistence type="predicted"/>
<name>A0A6S6UGY7_9BACT</name>
<feature type="transmembrane region" description="Helical" evidence="1">
    <location>
        <begin position="7"/>
        <end position="24"/>
    </location>
</feature>
<dbReference type="EMBL" id="CACVAS010000147">
    <property type="protein sequence ID" value="CAA6826399.1"/>
    <property type="molecule type" value="Genomic_DNA"/>
</dbReference>
<keyword evidence="1" id="KW-1133">Transmembrane helix</keyword>
<evidence type="ECO:0000313" key="2">
    <source>
        <dbReference type="EMBL" id="CAA6826399.1"/>
    </source>
</evidence>
<feature type="transmembrane region" description="Helical" evidence="1">
    <location>
        <begin position="36"/>
        <end position="58"/>
    </location>
</feature>
<protein>
    <submittedName>
        <fullName evidence="2">Uncharacterized protein</fullName>
    </submittedName>
</protein>
<keyword evidence="1" id="KW-0472">Membrane</keyword>